<evidence type="ECO:0000256" key="3">
    <source>
        <dbReference type="ARBA" id="ARBA00022617"/>
    </source>
</evidence>
<sequence length="493" mass="55547">MFSVTVWIFIVVAVLAYYALKPKKRGIKLPGPWGLPLVGNAFQIGKRMHITLAKWGTKYGPMCKVKLGPIEVVLVSDHQMAKEMLALDAFIGRTTPAEFTLYEGETVGIINSEGEIWEQQRRFVVRQLRDFGFGKTSMESIIMEEVNELGDRLASLKGEPVSNMKGFLSLATVNSLWSIVAGKRYSQDDPKLRALAHQLSGAFNEAGENAGAFFIMKWLKHILPDLSGYNAIRKMFAELAEFVGNTIQEHKNTFQEDSPRDFIDVYLNEIKSTTDPSSSFHGVAAEKQLIGVVADLFQAGADAMASTLNWAILHLISNPEILRKLQVEIKEVTGNSRPVSFSDRPKMPYSLAMVNELLRQTLAPFGVPHSVLSDTEYKGVFFPKGTVVMINLHFIHHDPKLWGDPENFRPERFLSPDEKSLVKVEYLNPFMVGRRQCPGESVARDTIFLFLVNLVQRFDLLRDPSSPELDTEPEIGFVLQPKPFKVIFQERKL</sequence>
<evidence type="ECO:0000256" key="7">
    <source>
        <dbReference type="ARBA" id="ARBA00023033"/>
    </source>
</evidence>
<evidence type="ECO:0000313" key="9">
    <source>
        <dbReference type="Proteomes" id="UP001642540"/>
    </source>
</evidence>
<dbReference type="PRINTS" id="PR00385">
    <property type="entry name" value="P450"/>
</dbReference>
<evidence type="ECO:0000256" key="1">
    <source>
        <dbReference type="ARBA" id="ARBA00001971"/>
    </source>
</evidence>
<keyword evidence="3" id="KW-0349">Heme</keyword>
<keyword evidence="7" id="KW-0503">Monooxygenase</keyword>
<dbReference type="EMBL" id="CAXLJM020000149">
    <property type="protein sequence ID" value="CAL8142838.1"/>
    <property type="molecule type" value="Genomic_DNA"/>
</dbReference>
<dbReference type="PRINTS" id="PR00463">
    <property type="entry name" value="EP450I"/>
</dbReference>
<protein>
    <recommendedName>
        <fullName evidence="10">Methyl farnesoate epoxidase</fullName>
    </recommendedName>
</protein>
<accession>A0ABP1S3G6</accession>
<dbReference type="InterPro" id="IPR001128">
    <property type="entry name" value="Cyt_P450"/>
</dbReference>
<dbReference type="PANTHER" id="PTHR24300">
    <property type="entry name" value="CYTOCHROME P450 508A4-RELATED"/>
    <property type="match status" value="1"/>
</dbReference>
<evidence type="ECO:0000313" key="8">
    <source>
        <dbReference type="EMBL" id="CAL8142838.1"/>
    </source>
</evidence>
<evidence type="ECO:0000256" key="5">
    <source>
        <dbReference type="ARBA" id="ARBA00023002"/>
    </source>
</evidence>
<organism evidence="8 9">
    <name type="scientific">Orchesella dallaii</name>
    <dbReference type="NCBI Taxonomy" id="48710"/>
    <lineage>
        <taxon>Eukaryota</taxon>
        <taxon>Metazoa</taxon>
        <taxon>Ecdysozoa</taxon>
        <taxon>Arthropoda</taxon>
        <taxon>Hexapoda</taxon>
        <taxon>Collembola</taxon>
        <taxon>Entomobryomorpha</taxon>
        <taxon>Entomobryoidea</taxon>
        <taxon>Orchesellidae</taxon>
        <taxon>Orchesellinae</taxon>
        <taxon>Orchesella</taxon>
    </lineage>
</organism>
<dbReference type="InterPro" id="IPR036396">
    <property type="entry name" value="Cyt_P450_sf"/>
</dbReference>
<reference evidence="8 9" key="1">
    <citation type="submission" date="2024-08" db="EMBL/GenBank/DDBJ databases">
        <authorList>
            <person name="Cucini C."/>
            <person name="Frati F."/>
        </authorList>
    </citation>
    <scope>NUCLEOTIDE SEQUENCE [LARGE SCALE GENOMIC DNA]</scope>
</reference>
<keyword evidence="6" id="KW-0408">Iron</keyword>
<dbReference type="InterPro" id="IPR002401">
    <property type="entry name" value="Cyt_P450_E_grp-I"/>
</dbReference>
<dbReference type="Proteomes" id="UP001642540">
    <property type="component" value="Unassembled WGS sequence"/>
</dbReference>
<comment type="similarity">
    <text evidence="2">Belongs to the cytochrome P450 family.</text>
</comment>
<dbReference type="InterPro" id="IPR050182">
    <property type="entry name" value="Cytochrome_P450_fam2"/>
</dbReference>
<evidence type="ECO:0000256" key="6">
    <source>
        <dbReference type="ARBA" id="ARBA00023004"/>
    </source>
</evidence>
<dbReference type="Pfam" id="PF00067">
    <property type="entry name" value="p450"/>
    <property type="match status" value="1"/>
</dbReference>
<gene>
    <name evidence="8" type="ORF">ODALV1_LOCUS29167</name>
</gene>
<keyword evidence="9" id="KW-1185">Reference proteome</keyword>
<proteinExistence type="inferred from homology"/>
<dbReference type="SUPFAM" id="SSF48264">
    <property type="entry name" value="Cytochrome P450"/>
    <property type="match status" value="1"/>
</dbReference>
<dbReference type="Gene3D" id="1.10.630.10">
    <property type="entry name" value="Cytochrome P450"/>
    <property type="match status" value="1"/>
</dbReference>
<evidence type="ECO:0008006" key="10">
    <source>
        <dbReference type="Google" id="ProtNLM"/>
    </source>
</evidence>
<keyword evidence="5" id="KW-0560">Oxidoreductase</keyword>
<comment type="cofactor">
    <cofactor evidence="1">
        <name>heme</name>
        <dbReference type="ChEBI" id="CHEBI:30413"/>
    </cofactor>
</comment>
<comment type="caution">
    <text evidence="8">The sequence shown here is derived from an EMBL/GenBank/DDBJ whole genome shotgun (WGS) entry which is preliminary data.</text>
</comment>
<evidence type="ECO:0000256" key="4">
    <source>
        <dbReference type="ARBA" id="ARBA00022723"/>
    </source>
</evidence>
<name>A0ABP1S3G6_9HEXA</name>
<dbReference type="PANTHER" id="PTHR24300:SF376">
    <property type="entry name" value="CYTOCHROME P450 15A1"/>
    <property type="match status" value="1"/>
</dbReference>
<evidence type="ECO:0000256" key="2">
    <source>
        <dbReference type="ARBA" id="ARBA00010617"/>
    </source>
</evidence>
<keyword evidence="4" id="KW-0479">Metal-binding</keyword>